<evidence type="ECO:0000256" key="1">
    <source>
        <dbReference type="ARBA" id="ARBA00022490"/>
    </source>
</evidence>
<keyword evidence="5 6" id="KW-0949">S-adenosyl-L-methionine</keyword>
<dbReference type="Gene3D" id="3.40.50.150">
    <property type="entry name" value="Vaccinia Virus protein VP39"/>
    <property type="match status" value="1"/>
</dbReference>
<dbReference type="EMBL" id="BMOK01000009">
    <property type="protein sequence ID" value="GGL57806.1"/>
    <property type="molecule type" value="Genomic_DNA"/>
</dbReference>
<dbReference type="Pfam" id="PF02527">
    <property type="entry name" value="GidB"/>
    <property type="match status" value="1"/>
</dbReference>
<feature type="binding site" evidence="6">
    <location>
        <position position="80"/>
    </location>
    <ligand>
        <name>S-adenosyl-L-methionine</name>
        <dbReference type="ChEBI" id="CHEBI:59789"/>
    </ligand>
</feature>
<protein>
    <recommendedName>
        <fullName evidence="6">Ribosomal RNA small subunit methyltransferase G</fullName>
        <ecNumber evidence="6">2.1.1.-</ecNumber>
    </recommendedName>
    <alternativeName>
        <fullName evidence="6">16S rRNA 7-methylguanosine methyltransferase</fullName>
        <shortName evidence="6">16S rRNA m7G methyltransferase</shortName>
    </alternativeName>
</protein>
<evidence type="ECO:0000256" key="3">
    <source>
        <dbReference type="ARBA" id="ARBA00022603"/>
    </source>
</evidence>
<dbReference type="SUPFAM" id="SSF53335">
    <property type="entry name" value="S-adenosyl-L-methionine-dependent methyltransferases"/>
    <property type="match status" value="1"/>
</dbReference>
<comment type="function">
    <text evidence="6">Specifically methylates the N7 position of guanine in position 535 of 16S rRNA.</text>
</comment>
<organism evidence="7 8">
    <name type="scientific">Sporolactobacillus putidus</name>
    <dbReference type="NCBI Taxonomy" id="492735"/>
    <lineage>
        <taxon>Bacteria</taxon>
        <taxon>Bacillati</taxon>
        <taxon>Bacillota</taxon>
        <taxon>Bacilli</taxon>
        <taxon>Bacillales</taxon>
        <taxon>Sporolactobacillaceae</taxon>
        <taxon>Sporolactobacillus</taxon>
    </lineage>
</organism>
<keyword evidence="2 6" id="KW-0698">rRNA processing</keyword>
<keyword evidence="4 6" id="KW-0808">Transferase</keyword>
<gene>
    <name evidence="6 7" type="primary">rsmG</name>
    <name evidence="7" type="ORF">GCM10007968_22260</name>
</gene>
<dbReference type="AlphaFoldDB" id="A0A917W334"/>
<dbReference type="InterPro" id="IPR029063">
    <property type="entry name" value="SAM-dependent_MTases_sf"/>
</dbReference>
<dbReference type="HAMAP" id="MF_00074">
    <property type="entry name" value="16SrRNA_methyltr_G"/>
    <property type="match status" value="1"/>
</dbReference>
<evidence type="ECO:0000313" key="8">
    <source>
        <dbReference type="Proteomes" id="UP000654670"/>
    </source>
</evidence>
<dbReference type="PANTHER" id="PTHR31760:SF0">
    <property type="entry name" value="S-ADENOSYL-L-METHIONINE-DEPENDENT METHYLTRANSFERASES SUPERFAMILY PROTEIN"/>
    <property type="match status" value="1"/>
</dbReference>
<keyword evidence="8" id="KW-1185">Reference proteome</keyword>
<comment type="caution">
    <text evidence="7">The sequence shown here is derived from an EMBL/GenBank/DDBJ whole genome shotgun (WGS) entry which is preliminary data.</text>
</comment>
<dbReference type="PANTHER" id="PTHR31760">
    <property type="entry name" value="S-ADENOSYL-L-METHIONINE-DEPENDENT METHYLTRANSFERASES SUPERFAMILY PROTEIN"/>
    <property type="match status" value="1"/>
</dbReference>
<dbReference type="InterPro" id="IPR003682">
    <property type="entry name" value="rRNA_ssu_MeTfrase_G"/>
</dbReference>
<reference evidence="7" key="2">
    <citation type="submission" date="2020-09" db="EMBL/GenBank/DDBJ databases">
        <authorList>
            <person name="Sun Q."/>
            <person name="Ohkuma M."/>
        </authorList>
    </citation>
    <scope>NUCLEOTIDE SEQUENCE</scope>
    <source>
        <strain evidence="7">JCM 15325</strain>
    </source>
</reference>
<evidence type="ECO:0000256" key="5">
    <source>
        <dbReference type="ARBA" id="ARBA00022691"/>
    </source>
</evidence>
<dbReference type="FunFam" id="3.40.50.150:FF:000041">
    <property type="entry name" value="Ribosomal RNA small subunit methyltransferase G"/>
    <property type="match status" value="1"/>
</dbReference>
<dbReference type="GO" id="GO:0070043">
    <property type="term" value="F:rRNA (guanine-N7-)-methyltransferase activity"/>
    <property type="evidence" value="ECO:0007669"/>
    <property type="project" value="UniProtKB-UniRule"/>
</dbReference>
<feature type="binding site" evidence="6">
    <location>
        <begin position="126"/>
        <end position="127"/>
    </location>
    <ligand>
        <name>S-adenosyl-L-methionine</name>
        <dbReference type="ChEBI" id="CHEBI:59789"/>
    </ligand>
</feature>
<keyword evidence="1 6" id="KW-0963">Cytoplasm</keyword>
<name>A0A917W334_9BACL</name>
<dbReference type="Proteomes" id="UP000654670">
    <property type="component" value="Unassembled WGS sequence"/>
</dbReference>
<proteinExistence type="inferred from homology"/>
<comment type="subcellular location">
    <subcellularLocation>
        <location evidence="6">Cytoplasm</location>
    </subcellularLocation>
</comment>
<evidence type="ECO:0000313" key="7">
    <source>
        <dbReference type="EMBL" id="GGL57806.1"/>
    </source>
</evidence>
<feature type="binding site" evidence="6">
    <location>
        <position position="75"/>
    </location>
    <ligand>
        <name>S-adenosyl-L-methionine</name>
        <dbReference type="ChEBI" id="CHEBI:59789"/>
    </ligand>
</feature>
<reference evidence="7" key="1">
    <citation type="journal article" date="2014" name="Int. J. Syst. Evol. Microbiol.">
        <title>Complete genome sequence of Corynebacterium casei LMG S-19264T (=DSM 44701T), isolated from a smear-ripened cheese.</title>
        <authorList>
            <consortium name="US DOE Joint Genome Institute (JGI-PGF)"/>
            <person name="Walter F."/>
            <person name="Albersmeier A."/>
            <person name="Kalinowski J."/>
            <person name="Ruckert C."/>
        </authorList>
    </citation>
    <scope>NUCLEOTIDE SEQUENCE</scope>
    <source>
        <strain evidence="7">JCM 15325</strain>
    </source>
</reference>
<dbReference type="NCBIfam" id="TIGR00138">
    <property type="entry name" value="rsmG_gidB"/>
    <property type="match status" value="1"/>
</dbReference>
<evidence type="ECO:0000256" key="2">
    <source>
        <dbReference type="ARBA" id="ARBA00022552"/>
    </source>
</evidence>
<comment type="similarity">
    <text evidence="6">Belongs to the methyltransferase superfamily. RNA methyltransferase RsmG family.</text>
</comment>
<accession>A0A917W334</accession>
<evidence type="ECO:0000256" key="6">
    <source>
        <dbReference type="HAMAP-Rule" id="MF_00074"/>
    </source>
</evidence>
<feature type="binding site" evidence="6">
    <location>
        <position position="145"/>
    </location>
    <ligand>
        <name>S-adenosyl-L-methionine</name>
        <dbReference type="ChEBI" id="CHEBI:59789"/>
    </ligand>
</feature>
<dbReference type="GO" id="GO:0005829">
    <property type="term" value="C:cytosol"/>
    <property type="evidence" value="ECO:0007669"/>
    <property type="project" value="TreeGrafter"/>
</dbReference>
<keyword evidence="3 6" id="KW-0489">Methyltransferase</keyword>
<dbReference type="RefSeq" id="WP_188803341.1">
    <property type="nucleotide sequence ID" value="NZ_BMOK01000009.1"/>
</dbReference>
<comment type="caution">
    <text evidence="6">Lacks conserved residue(s) required for the propagation of feature annotation.</text>
</comment>
<dbReference type="PIRSF" id="PIRSF003078">
    <property type="entry name" value="GidB"/>
    <property type="match status" value="1"/>
</dbReference>
<evidence type="ECO:0000256" key="4">
    <source>
        <dbReference type="ARBA" id="ARBA00022679"/>
    </source>
</evidence>
<sequence length="235" mass="26535">MKLLEQMFLKQDVHLSESQKEQFDIYYEKLLEWNNKMNLTAITDETEVAIKHFYDSITPSFYFSFSGPLKICDVGSGAGFPGIPLKILFPEIELTIVDSLNKRLTFLQVLTESLQMREVTLCHDRAEIFAHRPGKRESFDIVTARAVADLSVLSEYCLPLVSPGGTFIALKGAHAEEELDKADHAIHILGGKLEKKVSLVLPQEDGQRTLFFIRKTGETPKKYPRKPGIPAKNPL</sequence>
<dbReference type="EC" id="2.1.1.-" evidence="6"/>
<dbReference type="CDD" id="cd02440">
    <property type="entry name" value="AdoMet_MTases"/>
    <property type="match status" value="1"/>
</dbReference>